<keyword evidence="3" id="KW-1185">Reference proteome</keyword>
<gene>
    <name evidence="2" type="ORF">RGF97_09600</name>
</gene>
<dbReference type="EMBL" id="CP133762">
    <property type="protein sequence ID" value="WMX45056.1"/>
    <property type="molecule type" value="Genomic_DNA"/>
</dbReference>
<evidence type="ECO:0000256" key="1">
    <source>
        <dbReference type="SAM" id="MobiDB-lite"/>
    </source>
</evidence>
<dbReference type="RefSeq" id="WP_309548318.1">
    <property type="nucleotide sequence ID" value="NZ_CP133762.1"/>
</dbReference>
<protein>
    <submittedName>
        <fullName evidence="2">Uncharacterized protein</fullName>
    </submittedName>
</protein>
<reference evidence="2 3" key="1">
    <citation type="submission" date="2023-09" db="EMBL/GenBank/DDBJ databases">
        <title>Complete genome of Streptomyces roseicoloratus T14.</title>
        <authorList>
            <person name="Bashizi T."/>
            <person name="Kim M.-J."/>
            <person name="Lee G."/>
            <person name="Tagele S.B."/>
            <person name="Shin J.-H."/>
        </authorList>
    </citation>
    <scope>NUCLEOTIDE SEQUENCE [LARGE SCALE GENOMIC DNA]</scope>
    <source>
        <strain evidence="2 3">T14</strain>
    </source>
</reference>
<feature type="region of interest" description="Disordered" evidence="1">
    <location>
        <begin position="96"/>
        <end position="115"/>
    </location>
</feature>
<sequence>MSEQMGLQVPVAAASAEASYEITSRFDIGLLTFTLTRKDAETYLKNNPPRGTWRKPAAAAAHATPHDFAHFGLPEPETFKDGVRFGYVCPRSNAARATATPSGASEDPFGSSDAYDTTDERCVELFAHDYTPDRTRIYLRTHFDPGLDDLPTHSASPKK</sequence>
<evidence type="ECO:0000313" key="3">
    <source>
        <dbReference type="Proteomes" id="UP001250858"/>
    </source>
</evidence>
<dbReference type="Proteomes" id="UP001250858">
    <property type="component" value="Chromosome"/>
</dbReference>
<proteinExistence type="predicted"/>
<organism evidence="2 3">
    <name type="scientific">Streptomyces roseicoloratus</name>
    <dbReference type="NCBI Taxonomy" id="2508722"/>
    <lineage>
        <taxon>Bacteria</taxon>
        <taxon>Bacillati</taxon>
        <taxon>Actinomycetota</taxon>
        <taxon>Actinomycetes</taxon>
        <taxon>Kitasatosporales</taxon>
        <taxon>Streptomycetaceae</taxon>
        <taxon>Streptomyces</taxon>
    </lineage>
</organism>
<name>A0ABY9RSB2_9ACTN</name>
<accession>A0ABY9RSB2</accession>
<evidence type="ECO:0000313" key="2">
    <source>
        <dbReference type="EMBL" id="WMX45056.1"/>
    </source>
</evidence>